<keyword evidence="2" id="KW-0489">Methyltransferase</keyword>
<keyword evidence="2" id="KW-0808">Transferase</keyword>
<dbReference type="Gene3D" id="3.40.50.150">
    <property type="entry name" value="Vaccinia Virus protein VP39"/>
    <property type="match status" value="1"/>
</dbReference>
<dbReference type="RefSeq" id="WP_225552229.1">
    <property type="nucleotide sequence ID" value="NZ_JADEYP010000009.1"/>
</dbReference>
<evidence type="ECO:0000313" key="3">
    <source>
        <dbReference type="Proteomes" id="UP001165302"/>
    </source>
</evidence>
<accession>A0ABS7Z5M1</accession>
<dbReference type="Proteomes" id="UP001165302">
    <property type="component" value="Unassembled WGS sequence"/>
</dbReference>
<protein>
    <submittedName>
        <fullName evidence="2">SAM-dependent methyltransferase</fullName>
    </submittedName>
</protein>
<dbReference type="PANTHER" id="PTHR13369:SF3">
    <property type="entry name" value="METHYLTRANSFERASE DOMAIN-CONTAINING PROTEIN"/>
    <property type="match status" value="1"/>
</dbReference>
<dbReference type="SUPFAM" id="SSF53335">
    <property type="entry name" value="S-adenosyl-L-methionine-dependent methyltransferases"/>
    <property type="match status" value="1"/>
</dbReference>
<dbReference type="EMBL" id="JADEYP010000009">
    <property type="protein sequence ID" value="MCA5004842.1"/>
    <property type="molecule type" value="Genomic_DNA"/>
</dbReference>
<dbReference type="GO" id="GO:0032259">
    <property type="term" value="P:methylation"/>
    <property type="evidence" value="ECO:0007669"/>
    <property type="project" value="UniProtKB-KW"/>
</dbReference>
<keyword evidence="3" id="KW-1185">Reference proteome</keyword>
<evidence type="ECO:0000259" key="1">
    <source>
        <dbReference type="Pfam" id="PF13679"/>
    </source>
</evidence>
<dbReference type="Pfam" id="PF13679">
    <property type="entry name" value="Methyltransf_32"/>
    <property type="match status" value="1"/>
</dbReference>
<dbReference type="InterPro" id="IPR029063">
    <property type="entry name" value="SAM-dependent_MTases_sf"/>
</dbReference>
<organism evidence="2 3">
    <name type="scientific">Sphingobacterium bovistauri</name>
    <dbReference type="NCBI Taxonomy" id="2781959"/>
    <lineage>
        <taxon>Bacteria</taxon>
        <taxon>Pseudomonadati</taxon>
        <taxon>Bacteroidota</taxon>
        <taxon>Sphingobacteriia</taxon>
        <taxon>Sphingobacteriales</taxon>
        <taxon>Sphingobacteriaceae</taxon>
        <taxon>Sphingobacterium</taxon>
    </lineage>
</organism>
<dbReference type="CDD" id="cd02440">
    <property type="entry name" value="AdoMet_MTases"/>
    <property type="match status" value="1"/>
</dbReference>
<dbReference type="PANTHER" id="PTHR13369">
    <property type="match status" value="1"/>
</dbReference>
<evidence type="ECO:0000313" key="2">
    <source>
        <dbReference type="EMBL" id="MCA5004842.1"/>
    </source>
</evidence>
<name>A0ABS7Z5M1_9SPHI</name>
<feature type="domain" description="Methyltransferase" evidence="1">
    <location>
        <begin position="157"/>
        <end position="293"/>
    </location>
</feature>
<dbReference type="InterPro" id="IPR025714">
    <property type="entry name" value="Methyltranfer_dom"/>
</dbReference>
<gene>
    <name evidence="2" type="ORF">IPZ78_06705</name>
</gene>
<comment type="caution">
    <text evidence="2">The sequence shown here is derived from an EMBL/GenBank/DDBJ whole genome shotgun (WGS) entry which is preliminary data.</text>
</comment>
<proteinExistence type="predicted"/>
<reference evidence="2" key="1">
    <citation type="submission" date="2020-10" db="EMBL/GenBank/DDBJ databases">
        <authorList>
            <person name="Lu T."/>
            <person name="Wang Q."/>
            <person name="Han X."/>
        </authorList>
    </citation>
    <scope>NUCLEOTIDE SEQUENCE</scope>
    <source>
        <strain evidence="2">WQ 366</strain>
    </source>
</reference>
<dbReference type="GO" id="GO:0008168">
    <property type="term" value="F:methyltransferase activity"/>
    <property type="evidence" value="ECO:0007669"/>
    <property type="project" value="UniProtKB-KW"/>
</dbReference>
<sequence>MTVLTAFIAQIKLSIQNQHFIKLSLGNYKGEVEQLKNIYVKAILIKRELKLSFTYRYKTRDITKNFGIEEGLTEIVSMMNPEGFRIVTLFTSTENVICELNAKQNWITRDERATAEKPISLTHDKIKERKIGDSNKTYLKDLRLTDESGKVYKNAQDKWKQINHYIELLSTELTALPQKDMLQVVDMGAGKGYLTFALYDYLNTTLQRRSHIEGVEYREDLVELCNSIAANSGFDELQFLQGTIEDYKPKTDLDILIALHACDTATDDSIYKGIKHHANLIVVAPCCHKQVRRELEKIKAQNDLSFMTKHGIFLERHAEMLTDGIRSLILEYFGYQTKVMQFISDAHTPKNVMIVAVKKEISKEKKEDVLKQIKDIKSYFGIGFHYLERLCGLDK</sequence>